<accession>A0A024HER5</accession>
<evidence type="ECO:0000313" key="2">
    <source>
        <dbReference type="EMBL" id="CDF83356.1"/>
    </source>
</evidence>
<feature type="transmembrane region" description="Helical" evidence="1">
    <location>
        <begin position="6"/>
        <end position="26"/>
    </location>
</feature>
<keyword evidence="1" id="KW-0472">Membrane</keyword>
<gene>
    <name evidence="2" type="ORF">PKB_2009</name>
</gene>
<dbReference type="eggNOG" id="ENOG502ZNGJ">
    <property type="taxonomic scope" value="Bacteria"/>
</dbReference>
<reference evidence="2 3" key="2">
    <citation type="submission" date="2014-05" db="EMBL/GenBank/DDBJ databases">
        <title>Genome sequence of the 3-chlorobenzoate degrading bacterium Pseudomonas knackmussii B13 shows multiple evidence for horizontal gene transfer.</title>
        <authorList>
            <person name="Miyazaki R."/>
            <person name="Bertelli C."/>
            <person name="Falquet L."/>
            <person name="Robinson-Rechavi M."/>
            <person name="Gharib W."/>
            <person name="Roy S."/>
            <person name="Van der Meer J.R."/>
        </authorList>
    </citation>
    <scope>NUCLEOTIDE SEQUENCE [LARGE SCALE GENOMIC DNA]</scope>
    <source>
        <strain evidence="2 3">B13</strain>
    </source>
</reference>
<dbReference type="KEGG" id="pkc:PKB_2009"/>
<proteinExistence type="predicted"/>
<keyword evidence="1" id="KW-0812">Transmembrane</keyword>
<evidence type="ECO:0000313" key="3">
    <source>
        <dbReference type="Proteomes" id="UP000025241"/>
    </source>
</evidence>
<keyword evidence="3" id="KW-1185">Reference proteome</keyword>
<dbReference type="AlphaFoldDB" id="A0A024HER5"/>
<dbReference type="EMBL" id="HG322950">
    <property type="protein sequence ID" value="CDF83356.1"/>
    <property type="molecule type" value="Genomic_DNA"/>
</dbReference>
<feature type="transmembrane region" description="Helical" evidence="1">
    <location>
        <begin position="33"/>
        <end position="55"/>
    </location>
</feature>
<sequence length="214" mass="23811">MQYDGLAWTFALVALLALLVAARILFDRHWFLGWLRGCAGLVFVALAGLVALAAWDLRSYQPLPADRPLATLSFRQLAPQRFEVKVLEGNSERSLELDGDLWQLDVRIMQWKGLAALIGLAPGYRLQSLSGRFLAVEQQSQARRLELASSGSGIDLWRWLRDGQHDLLIFRPQAGRVSFLPLADQAVFSVHSGPAGLQAEPVNQAAIQALQNWR</sequence>
<dbReference type="Proteomes" id="UP000025241">
    <property type="component" value="Chromosome I"/>
</dbReference>
<protein>
    <recommendedName>
        <fullName evidence="4">Cation/multidrug efflux pump</fullName>
    </recommendedName>
</protein>
<dbReference type="HOGENOM" id="CLU_105808_0_0_6"/>
<dbReference type="OrthoDB" id="9156649at2"/>
<evidence type="ECO:0000256" key="1">
    <source>
        <dbReference type="SAM" id="Phobius"/>
    </source>
</evidence>
<evidence type="ECO:0008006" key="4">
    <source>
        <dbReference type="Google" id="ProtNLM"/>
    </source>
</evidence>
<dbReference type="STRING" id="1301098.PKB_2009"/>
<reference evidence="2 3" key="1">
    <citation type="submission" date="2013-03" db="EMBL/GenBank/DDBJ databases">
        <authorList>
            <person name="Linke B."/>
        </authorList>
    </citation>
    <scope>NUCLEOTIDE SEQUENCE [LARGE SCALE GENOMIC DNA]</scope>
    <source>
        <strain evidence="2 3">B13</strain>
    </source>
</reference>
<keyword evidence="1" id="KW-1133">Transmembrane helix</keyword>
<organism evidence="2 3">
    <name type="scientific">Pseudomonas knackmussii (strain DSM 6978 / CCUG 54928 / LMG 23759 / B13)</name>
    <dbReference type="NCBI Taxonomy" id="1301098"/>
    <lineage>
        <taxon>Bacteria</taxon>
        <taxon>Pseudomonadati</taxon>
        <taxon>Pseudomonadota</taxon>
        <taxon>Gammaproteobacteria</taxon>
        <taxon>Pseudomonadales</taxon>
        <taxon>Pseudomonadaceae</taxon>
        <taxon>Pseudomonas</taxon>
    </lineage>
</organism>
<dbReference type="PATRIC" id="fig|1301098.3.peg.1997"/>
<dbReference type="RefSeq" id="WP_043251273.1">
    <property type="nucleotide sequence ID" value="NZ_HG322950.1"/>
</dbReference>
<name>A0A024HER5_PSEKB</name>